<organism evidence="3 5">
    <name type="scientific">Archangium gephyra</name>
    <dbReference type="NCBI Taxonomy" id="48"/>
    <lineage>
        <taxon>Bacteria</taxon>
        <taxon>Pseudomonadati</taxon>
        <taxon>Myxococcota</taxon>
        <taxon>Myxococcia</taxon>
        <taxon>Myxococcales</taxon>
        <taxon>Cystobacterineae</taxon>
        <taxon>Archangiaceae</taxon>
        <taxon>Archangium</taxon>
    </lineage>
</organism>
<proteinExistence type="predicted"/>
<gene>
    <name evidence="3" type="ORF">AA314_06592</name>
    <name evidence="4" type="ORF">ATI61_10240</name>
</gene>
<keyword evidence="6" id="KW-1185">Reference proteome</keyword>
<protein>
    <submittedName>
        <fullName evidence="3">Lanthionine biosynthesis protein LanB</fullName>
    </submittedName>
    <submittedName>
        <fullName evidence="4">Thiopeptide-type bacteriocin biosynthesis protein</fullName>
    </submittedName>
</protein>
<name>A0AAC8THW4_9BACT</name>
<sequence>MTAPNGFVPSGFFALRTPLLPFDELLAWSEGLSAREVSRQGDPARLEAALAADRALLRQRLQAALARPEVREALFLASPSLEESHDSWRKAPESERGQKVERALVRYWSRLAGRATPFGLFAGCSVGHLGAATRLVLAGRERYQRHARLDMDYVCTLAERLAALPELREELLYRPNSSLYRAGGRLRYAESRLQGRTRTYHLVAVEPTDYLEATLMRARSGASARTLARALADADPDVSLEEAEAYVGELISSQLLVPELTPAVTGPEPIHDLLAKLRPFNAAAGFHQRLEEARRVLEELKQQPPGVDPERYRALARGLEALPAPVELSRMFQVDMVKPAAELKLGPGPVEELTRAVRLLHRLHPAQEQLNLRTFREAFQQRYGEREVPLVEVLDEEAGIGFEQENVPGAEASPLLEGLTFPASSAEERVAWGVRQQYLQRRLVETLRTGARELVLDEQDLKALETRDAPPLPDAFAVMATLLAPSEEALGAGDFQVLVEAVVGPSGAKLLGRFCHADPELHRQVEAHLRAEEALRPEVLHAELVHQPEGRVGNILSRPVLRGHELVFLGRSGAEPERQIPITDLRVSIQGRRIVLRSASLGREVLPRLTNAHNFVQAHLRLYRFLATLQQQGSASGMKWRWGALETSPFLPRVVAGRLILQLARWRVPAASLEALGEVQGGARFQAVQRLRDALGLPRFVGVTDSDNVLPVDLDNVLSVETFVHLVKGREYVELVELPAEARCVQGPEGRFVNEVVVPFVRTERPAAPVPLARSAPLPRSFSPGSEWLYAKLYTGTATADRVLLEAMAPLMREALASGAADHGFFIRYGDPDWHVRLRLHGSPARLRGEVLGGLYETLAPLQHEGLVWRVQLDTYEREVERYGGPEAMPLAERLFHVDSEAVLELLELHSGDADARWRMSLLGVDALLGDLGMDLKAKRRVMGRLREGYGREFRVDVAFERQLGEKFRKHRQELEALLVSTSWEGLLAPAREVLRRRSERSAPWVGELRAREAEGRLNQGVEQLAESYVHMHVNRMLRTAARAQELVLYDLLHRLYESRAARQRRATV</sequence>
<evidence type="ECO:0000259" key="2">
    <source>
        <dbReference type="Pfam" id="PF14028"/>
    </source>
</evidence>
<dbReference type="Pfam" id="PF14028">
    <property type="entry name" value="Lant_dehydr_C"/>
    <property type="match status" value="1"/>
</dbReference>
<dbReference type="EMBL" id="CP011509">
    <property type="protein sequence ID" value="AKJ04966.1"/>
    <property type="molecule type" value="Genomic_DNA"/>
</dbReference>
<dbReference type="KEGG" id="age:AA314_06592"/>
<evidence type="ECO:0000313" key="5">
    <source>
        <dbReference type="Proteomes" id="UP000035579"/>
    </source>
</evidence>
<feature type="domain" description="Lantibiotic dehydratase N-terminal" evidence="1">
    <location>
        <begin position="66"/>
        <end position="722"/>
    </location>
</feature>
<evidence type="ECO:0000313" key="4">
    <source>
        <dbReference type="EMBL" id="REG35672.1"/>
    </source>
</evidence>
<evidence type="ECO:0000313" key="3">
    <source>
        <dbReference type="EMBL" id="AKJ04966.1"/>
    </source>
</evidence>
<reference evidence="3 5" key="1">
    <citation type="submission" date="2015-05" db="EMBL/GenBank/DDBJ databases">
        <title>Genome assembly of Archangium gephyra DSM 2261.</title>
        <authorList>
            <person name="Sharma G."/>
            <person name="Subramanian S."/>
        </authorList>
    </citation>
    <scope>NUCLEOTIDE SEQUENCE [LARGE SCALE GENOMIC DNA]</scope>
    <source>
        <strain evidence="3 5">DSM 2261</strain>
    </source>
</reference>
<dbReference type="Proteomes" id="UP000256345">
    <property type="component" value="Unassembled WGS sequence"/>
</dbReference>
<dbReference type="InterPro" id="IPR006827">
    <property type="entry name" value="Lant_deHydtase_N"/>
</dbReference>
<dbReference type="InterPro" id="IPR023809">
    <property type="entry name" value="Thiopep_bacteriocin_synth_dom"/>
</dbReference>
<accession>A0AAC8THW4</accession>
<dbReference type="AlphaFoldDB" id="A0AAC8THW4"/>
<dbReference type="NCBIfam" id="TIGR03891">
    <property type="entry name" value="thiopep_ocin"/>
    <property type="match status" value="1"/>
</dbReference>
<evidence type="ECO:0000313" key="6">
    <source>
        <dbReference type="Proteomes" id="UP000256345"/>
    </source>
</evidence>
<feature type="domain" description="Thiopeptide-type bacteriocin biosynthesis" evidence="2">
    <location>
        <begin position="788"/>
        <end position="1057"/>
    </location>
</feature>
<evidence type="ECO:0000259" key="1">
    <source>
        <dbReference type="Pfam" id="PF04738"/>
    </source>
</evidence>
<reference evidence="4 6" key="2">
    <citation type="submission" date="2018-08" db="EMBL/GenBank/DDBJ databases">
        <title>Genomic Encyclopedia of Archaeal and Bacterial Type Strains, Phase II (KMG-II): from individual species to whole genera.</title>
        <authorList>
            <person name="Goeker M."/>
        </authorList>
    </citation>
    <scope>NUCLEOTIDE SEQUENCE [LARGE SCALE GENOMIC DNA]</scope>
    <source>
        <strain evidence="4 6">DSM 2261</strain>
    </source>
</reference>
<dbReference type="Pfam" id="PF04738">
    <property type="entry name" value="Lant_dehydr_N"/>
    <property type="match status" value="1"/>
</dbReference>
<dbReference type="EMBL" id="QUMU01000002">
    <property type="protein sequence ID" value="REG35672.1"/>
    <property type="molecule type" value="Genomic_DNA"/>
</dbReference>
<dbReference type="RefSeq" id="WP_047862600.1">
    <property type="nucleotide sequence ID" value="NZ_CP011509.1"/>
</dbReference>
<dbReference type="Proteomes" id="UP000035579">
    <property type="component" value="Chromosome"/>
</dbReference>